<evidence type="ECO:0000313" key="7">
    <source>
        <dbReference type="Proteomes" id="UP000198564"/>
    </source>
</evidence>
<sequence length="269" mass="30298">MNDFVFINRLMQREELLSTTEKRIADFIKNHKTDMSKMGISDISKKAEASNASVSRLITKLGYSSFGEFKAMISREDTYEEVGEKSEKNVTEIISNYYSQLTKSASELLDINDVSEVANGIKKAKQVLICGIGNSGLTAIEFKYRLTRMGINADALTDPHMMMMRTSLLNKDDALIVLSNSGKTPAVLKTCEVAKNLNIPVYAITNHDYTPLIDYTDIVLFTSQKAMIQDEKFINSQLATHFVLDIMTYTLLNDATYLEKRVKTLKLID</sequence>
<accession>A0A1H6T9N8</accession>
<evidence type="ECO:0000259" key="5">
    <source>
        <dbReference type="PROSITE" id="PS51464"/>
    </source>
</evidence>
<dbReference type="GO" id="GO:0003677">
    <property type="term" value="F:DNA binding"/>
    <property type="evidence" value="ECO:0007669"/>
    <property type="project" value="UniProtKB-KW"/>
</dbReference>
<proteinExistence type="predicted"/>
<dbReference type="OrthoDB" id="1648815at2"/>
<gene>
    <name evidence="6" type="ORF">SAMN04488113_11617</name>
</gene>
<keyword evidence="3" id="KW-0804">Transcription</keyword>
<dbReference type="InterPro" id="IPR000281">
    <property type="entry name" value="HTH_RpiR"/>
</dbReference>
<dbReference type="SUPFAM" id="SSF53697">
    <property type="entry name" value="SIS domain"/>
    <property type="match status" value="1"/>
</dbReference>
<dbReference type="PROSITE" id="PS51464">
    <property type="entry name" value="SIS"/>
    <property type="match status" value="1"/>
</dbReference>
<keyword evidence="7" id="KW-1185">Reference proteome</keyword>
<evidence type="ECO:0000256" key="1">
    <source>
        <dbReference type="ARBA" id="ARBA00023015"/>
    </source>
</evidence>
<dbReference type="PROSITE" id="PS51071">
    <property type="entry name" value="HTH_RPIR"/>
    <property type="match status" value="1"/>
</dbReference>
<dbReference type="GO" id="GO:0097367">
    <property type="term" value="F:carbohydrate derivative binding"/>
    <property type="evidence" value="ECO:0007669"/>
    <property type="project" value="InterPro"/>
</dbReference>
<dbReference type="AlphaFoldDB" id="A0A1H6T9N8"/>
<dbReference type="PANTHER" id="PTHR30514:SF21">
    <property type="entry name" value="RPIR-FAMILY TRANSCRIPTIONAL REGULATOR"/>
    <property type="match status" value="1"/>
</dbReference>
<dbReference type="Gene3D" id="1.10.10.10">
    <property type="entry name" value="Winged helix-like DNA-binding domain superfamily/Winged helix DNA-binding domain"/>
    <property type="match status" value="1"/>
</dbReference>
<evidence type="ECO:0000256" key="2">
    <source>
        <dbReference type="ARBA" id="ARBA00023125"/>
    </source>
</evidence>
<dbReference type="Pfam" id="PF01418">
    <property type="entry name" value="HTH_6"/>
    <property type="match status" value="1"/>
</dbReference>
<evidence type="ECO:0000313" key="6">
    <source>
        <dbReference type="EMBL" id="SEI74854.1"/>
    </source>
</evidence>
<dbReference type="InterPro" id="IPR046348">
    <property type="entry name" value="SIS_dom_sf"/>
</dbReference>
<dbReference type="Pfam" id="PF01380">
    <property type="entry name" value="SIS"/>
    <property type="match status" value="1"/>
</dbReference>
<dbReference type="GO" id="GO:1901135">
    <property type="term" value="P:carbohydrate derivative metabolic process"/>
    <property type="evidence" value="ECO:0007669"/>
    <property type="project" value="InterPro"/>
</dbReference>
<keyword evidence="2" id="KW-0238">DNA-binding</keyword>
<dbReference type="SUPFAM" id="SSF46689">
    <property type="entry name" value="Homeodomain-like"/>
    <property type="match status" value="1"/>
</dbReference>
<keyword evidence="1" id="KW-0805">Transcription regulation</keyword>
<dbReference type="GO" id="GO:0003700">
    <property type="term" value="F:DNA-binding transcription factor activity"/>
    <property type="evidence" value="ECO:0007669"/>
    <property type="project" value="InterPro"/>
</dbReference>
<dbReference type="InterPro" id="IPR035472">
    <property type="entry name" value="RpiR-like_SIS"/>
</dbReference>
<dbReference type="InterPro" id="IPR036388">
    <property type="entry name" value="WH-like_DNA-bd_sf"/>
</dbReference>
<dbReference type="PANTHER" id="PTHR30514">
    <property type="entry name" value="GLUCOKINASE"/>
    <property type="match status" value="1"/>
</dbReference>
<organism evidence="6 7">
    <name type="scientific">Alkalibacterium gilvum</name>
    <dbReference type="NCBI Taxonomy" id="1130080"/>
    <lineage>
        <taxon>Bacteria</taxon>
        <taxon>Bacillati</taxon>
        <taxon>Bacillota</taxon>
        <taxon>Bacilli</taxon>
        <taxon>Lactobacillales</taxon>
        <taxon>Carnobacteriaceae</taxon>
        <taxon>Alkalibacterium</taxon>
    </lineage>
</organism>
<feature type="domain" description="HTH rpiR-type" evidence="4">
    <location>
        <begin position="4"/>
        <end position="80"/>
    </location>
</feature>
<feature type="domain" description="SIS" evidence="5">
    <location>
        <begin position="117"/>
        <end position="254"/>
    </location>
</feature>
<evidence type="ECO:0000259" key="4">
    <source>
        <dbReference type="PROSITE" id="PS51071"/>
    </source>
</evidence>
<dbReference type="STRING" id="1130080.SAMN04488113_11617"/>
<evidence type="ECO:0000256" key="3">
    <source>
        <dbReference type="ARBA" id="ARBA00023163"/>
    </source>
</evidence>
<dbReference type="InterPro" id="IPR001347">
    <property type="entry name" value="SIS_dom"/>
</dbReference>
<protein>
    <submittedName>
        <fullName evidence="6">Transcriptional regulator, RpiR family</fullName>
    </submittedName>
</protein>
<name>A0A1H6T9N8_9LACT</name>
<dbReference type="InterPro" id="IPR047640">
    <property type="entry name" value="RpiR-like"/>
</dbReference>
<dbReference type="InterPro" id="IPR009057">
    <property type="entry name" value="Homeodomain-like_sf"/>
</dbReference>
<dbReference type="Proteomes" id="UP000198564">
    <property type="component" value="Unassembled WGS sequence"/>
</dbReference>
<dbReference type="EMBL" id="FNYW01000016">
    <property type="protein sequence ID" value="SEI74854.1"/>
    <property type="molecule type" value="Genomic_DNA"/>
</dbReference>
<dbReference type="RefSeq" id="WP_091634434.1">
    <property type="nucleotide sequence ID" value="NZ_FNYW01000016.1"/>
</dbReference>
<dbReference type="CDD" id="cd05013">
    <property type="entry name" value="SIS_RpiR"/>
    <property type="match status" value="1"/>
</dbReference>
<reference evidence="7" key="1">
    <citation type="submission" date="2016-10" db="EMBL/GenBank/DDBJ databases">
        <authorList>
            <person name="Varghese N."/>
            <person name="Submissions S."/>
        </authorList>
    </citation>
    <scope>NUCLEOTIDE SEQUENCE [LARGE SCALE GENOMIC DNA]</scope>
    <source>
        <strain evidence="7">DSM 25751</strain>
    </source>
</reference>
<dbReference type="Gene3D" id="3.40.50.10490">
    <property type="entry name" value="Glucose-6-phosphate isomerase like protein, domain 1"/>
    <property type="match status" value="1"/>
</dbReference>